<dbReference type="EMBL" id="DTLI01000017">
    <property type="protein sequence ID" value="HHS51369.1"/>
    <property type="molecule type" value="Genomic_DNA"/>
</dbReference>
<evidence type="ECO:0000313" key="1">
    <source>
        <dbReference type="EMBL" id="HHS51369.1"/>
    </source>
</evidence>
<dbReference type="AlphaFoldDB" id="A0A7C6A8H6"/>
<accession>A0A7C6A8H6</accession>
<comment type="caution">
    <text evidence="1">The sequence shown here is derived from an EMBL/GenBank/DDBJ whole genome shotgun (WGS) entry which is preliminary data.</text>
</comment>
<reference evidence="1" key="1">
    <citation type="journal article" date="2020" name="mSystems">
        <title>Genome- and Community-Level Interaction Insights into Carbon Utilization and Element Cycling Functions of Hydrothermarchaeota in Hydrothermal Sediment.</title>
        <authorList>
            <person name="Zhou Z."/>
            <person name="Liu Y."/>
            <person name="Xu W."/>
            <person name="Pan J."/>
            <person name="Luo Z.H."/>
            <person name="Li M."/>
        </authorList>
    </citation>
    <scope>NUCLEOTIDE SEQUENCE [LARGE SCALE GENOMIC DNA]</scope>
    <source>
        <strain evidence="1">SpSt-876</strain>
    </source>
</reference>
<sequence length="342" mass="40464">MLIFLFFSSGVGQTIIRHKQRPITTLEGDIQFTYDDNIFLYSTKDLNDFKRSVRTYRFPFATSDDFITTLTGIVRIRLPKAVLRHRWTQVLTLRYRQHLFAVNRMKSYQVFSLNLSKHFTKQLGLGIGYSLLPRYLIRFYRDPTSAVTPPSYITCDFTEHLFTAEYRVKLPYHISLTPFYKYEICDYTKKFDFYDSKAWRFGFVARQVIAKQIELNSELEYKILDAVGPAPDISYEQLYWSLGTCIGLLKADNPRIGVSYGQERRKYVTDNPPTIDPFHRDRVDKISNLKLELKVRLSKDIIVRSIYELEMRKVTSPYKEDIDDIKDYNDNKFILGLNLRRF</sequence>
<gene>
    <name evidence="1" type="ORF">ENW73_00675</name>
</gene>
<organism evidence="1">
    <name type="scientific">candidate division WOR-3 bacterium</name>
    <dbReference type="NCBI Taxonomy" id="2052148"/>
    <lineage>
        <taxon>Bacteria</taxon>
        <taxon>Bacteria division WOR-3</taxon>
    </lineage>
</organism>
<protein>
    <submittedName>
        <fullName evidence="1">Uncharacterized protein</fullName>
    </submittedName>
</protein>
<proteinExistence type="predicted"/>
<name>A0A7C6A8H6_UNCW3</name>